<evidence type="ECO:0000313" key="1">
    <source>
        <dbReference type="EMBL" id="GAA0904231.1"/>
    </source>
</evidence>
<reference evidence="1 2" key="1">
    <citation type="journal article" date="2019" name="Int. J. Syst. Evol. Microbiol.">
        <title>The Global Catalogue of Microorganisms (GCM) 10K type strain sequencing project: providing services to taxonomists for standard genome sequencing and annotation.</title>
        <authorList>
            <consortium name="The Broad Institute Genomics Platform"/>
            <consortium name="The Broad Institute Genome Sequencing Center for Infectious Disease"/>
            <person name="Wu L."/>
            <person name="Ma J."/>
        </authorList>
    </citation>
    <scope>NUCLEOTIDE SEQUENCE [LARGE SCALE GENOMIC DNA]</scope>
    <source>
        <strain evidence="1 2">JCM 10673</strain>
    </source>
</reference>
<organism evidence="1 2">
    <name type="scientific">Streptomyces thermoalcalitolerans</name>
    <dbReference type="NCBI Taxonomy" id="65605"/>
    <lineage>
        <taxon>Bacteria</taxon>
        <taxon>Bacillati</taxon>
        <taxon>Actinomycetota</taxon>
        <taxon>Actinomycetes</taxon>
        <taxon>Kitasatosporales</taxon>
        <taxon>Streptomycetaceae</taxon>
        <taxon>Streptomyces</taxon>
    </lineage>
</organism>
<dbReference type="Proteomes" id="UP001501005">
    <property type="component" value="Unassembled WGS sequence"/>
</dbReference>
<protein>
    <submittedName>
        <fullName evidence="1">Uncharacterized protein</fullName>
    </submittedName>
</protein>
<comment type="caution">
    <text evidence="1">The sequence shown here is derived from an EMBL/GenBank/DDBJ whole genome shotgun (WGS) entry which is preliminary data.</text>
</comment>
<name>A0ABN1NEF1_9ACTN</name>
<dbReference type="EMBL" id="BAAAHG010000003">
    <property type="protein sequence ID" value="GAA0904231.1"/>
    <property type="molecule type" value="Genomic_DNA"/>
</dbReference>
<evidence type="ECO:0000313" key="2">
    <source>
        <dbReference type="Proteomes" id="UP001501005"/>
    </source>
</evidence>
<accession>A0ABN1NEF1</accession>
<proteinExistence type="predicted"/>
<sequence length="77" mass="7579">MSHGSRAGLSLQRERQLPWGKVPLTFPCDGAATALSVVRGDGAGRGGARSAGADAVSRCGGGAGGGLPVYARITAGR</sequence>
<keyword evidence="2" id="KW-1185">Reference proteome</keyword>
<gene>
    <name evidence="1" type="ORF">GCM10009549_07580</name>
</gene>